<dbReference type="InterPro" id="IPR007721">
    <property type="entry name" value="RbsD_FucU"/>
</dbReference>
<reference evidence="4" key="2">
    <citation type="submission" date="2020-09" db="EMBL/GenBank/DDBJ databases">
        <authorList>
            <person name="Sun Q."/>
            <person name="Kim S."/>
        </authorList>
    </citation>
    <scope>NUCLEOTIDE SEQUENCE</scope>
    <source>
        <strain evidence="4">KCTC 12988</strain>
    </source>
</reference>
<evidence type="ECO:0000256" key="3">
    <source>
        <dbReference type="ARBA" id="ARBA00023235"/>
    </source>
</evidence>
<dbReference type="InterPro" id="IPR023750">
    <property type="entry name" value="RbsD-like_sf"/>
</dbReference>
<protein>
    <recommendedName>
        <fullName evidence="2">D-ribose pyranase</fullName>
        <ecNumber evidence="2">5.4.99.62</ecNumber>
    </recommendedName>
</protein>
<sequence>MEREDLDPGLVREIQALGNRNWIVIADQSFPLHTRRGVRTLIVDKEIPEVLGGVLDVLESQQHVSPIFYRTRELNFVENDAAPGIDSYRTAVDEALRGHHIRDFQYRYLSVVLEDDSKIFAVLVIKTKTALPYSSIFIELDSGFWDQKSEEQLRKKMESSPGS</sequence>
<dbReference type="SUPFAM" id="SSF102546">
    <property type="entry name" value="RbsD-like"/>
    <property type="match status" value="1"/>
</dbReference>
<comment type="caution">
    <text evidence="4">The sequence shown here is derived from an EMBL/GenBank/DDBJ whole genome shotgun (WGS) entry which is preliminary data.</text>
</comment>
<organism evidence="4 5">
    <name type="scientific">Roseibacillus persicicus</name>
    <dbReference type="NCBI Taxonomy" id="454148"/>
    <lineage>
        <taxon>Bacteria</taxon>
        <taxon>Pseudomonadati</taxon>
        <taxon>Verrucomicrobiota</taxon>
        <taxon>Verrucomicrobiia</taxon>
        <taxon>Verrucomicrobiales</taxon>
        <taxon>Verrucomicrobiaceae</taxon>
        <taxon>Roseibacillus</taxon>
    </lineage>
</organism>
<evidence type="ECO:0000313" key="4">
    <source>
        <dbReference type="EMBL" id="GHC39877.1"/>
    </source>
</evidence>
<keyword evidence="5" id="KW-1185">Reference proteome</keyword>
<dbReference type="EMBL" id="BMXI01000001">
    <property type="protein sequence ID" value="GHC39877.1"/>
    <property type="molecule type" value="Genomic_DNA"/>
</dbReference>
<evidence type="ECO:0000313" key="5">
    <source>
        <dbReference type="Proteomes" id="UP000644507"/>
    </source>
</evidence>
<evidence type="ECO:0000256" key="2">
    <source>
        <dbReference type="ARBA" id="ARBA00012862"/>
    </source>
</evidence>
<dbReference type="Gene3D" id="3.40.1650.10">
    <property type="entry name" value="RbsD-like domain"/>
    <property type="match status" value="1"/>
</dbReference>
<dbReference type="EC" id="5.4.99.62" evidence="2"/>
<dbReference type="AlphaFoldDB" id="A0A918TBP1"/>
<dbReference type="Pfam" id="PF05025">
    <property type="entry name" value="RbsD_FucU"/>
    <property type="match status" value="1"/>
</dbReference>
<evidence type="ECO:0000256" key="1">
    <source>
        <dbReference type="ARBA" id="ARBA00000223"/>
    </source>
</evidence>
<dbReference type="GO" id="GO:0005996">
    <property type="term" value="P:monosaccharide metabolic process"/>
    <property type="evidence" value="ECO:0007669"/>
    <property type="project" value="InterPro"/>
</dbReference>
<dbReference type="GO" id="GO:0048029">
    <property type="term" value="F:monosaccharide binding"/>
    <property type="evidence" value="ECO:0007669"/>
    <property type="project" value="InterPro"/>
</dbReference>
<dbReference type="GO" id="GO:0062193">
    <property type="term" value="F:D-ribose pyranase activity"/>
    <property type="evidence" value="ECO:0007669"/>
    <property type="project" value="UniProtKB-EC"/>
</dbReference>
<keyword evidence="3" id="KW-0413">Isomerase</keyword>
<reference evidence="4" key="1">
    <citation type="journal article" date="2014" name="Int. J. Syst. Evol. Microbiol.">
        <title>Complete genome sequence of Corynebacterium casei LMG S-19264T (=DSM 44701T), isolated from a smear-ripened cheese.</title>
        <authorList>
            <consortium name="US DOE Joint Genome Institute (JGI-PGF)"/>
            <person name="Walter F."/>
            <person name="Albersmeier A."/>
            <person name="Kalinowski J."/>
            <person name="Ruckert C."/>
        </authorList>
    </citation>
    <scope>NUCLEOTIDE SEQUENCE</scope>
    <source>
        <strain evidence="4">KCTC 12988</strain>
    </source>
</reference>
<proteinExistence type="predicted"/>
<name>A0A918TBP1_9BACT</name>
<comment type="catalytic activity">
    <reaction evidence="1">
        <text>beta-D-ribopyranose = beta-D-ribofuranose</text>
        <dbReference type="Rhea" id="RHEA:25432"/>
        <dbReference type="ChEBI" id="CHEBI:27476"/>
        <dbReference type="ChEBI" id="CHEBI:47002"/>
        <dbReference type="EC" id="5.4.99.62"/>
    </reaction>
</comment>
<dbReference type="Proteomes" id="UP000644507">
    <property type="component" value="Unassembled WGS sequence"/>
</dbReference>
<gene>
    <name evidence="4" type="ORF">GCM10007100_00150</name>
</gene>
<accession>A0A918TBP1</accession>